<feature type="region of interest" description="Disordered" evidence="1">
    <location>
        <begin position="1"/>
        <end position="43"/>
    </location>
</feature>
<proteinExistence type="predicted"/>
<evidence type="ECO:0000313" key="3">
    <source>
        <dbReference type="Proteomes" id="UP001190926"/>
    </source>
</evidence>
<dbReference type="Proteomes" id="UP001190926">
    <property type="component" value="Unassembled WGS sequence"/>
</dbReference>
<name>A0AAD4ISF6_PERFH</name>
<evidence type="ECO:0000313" key="2">
    <source>
        <dbReference type="EMBL" id="KAH6820353.1"/>
    </source>
</evidence>
<sequence>MATASFKSTSEGAQPRNPKPRRPPPLHGGAPTTSVPFPGRSTSHLTTTTLRFLPNSPTAEITLFSGADLLHRRIKKKVGRSGRFLLAVVNHHLI</sequence>
<accession>A0AAD4ISF6</accession>
<dbReference type="AlphaFoldDB" id="A0AAD4ISF6"/>
<reference evidence="2 3" key="1">
    <citation type="journal article" date="2021" name="Nat. Commun.">
        <title>Incipient diploidization of the medicinal plant Perilla within 10,000 years.</title>
        <authorList>
            <person name="Zhang Y."/>
            <person name="Shen Q."/>
            <person name="Leng L."/>
            <person name="Zhang D."/>
            <person name="Chen S."/>
            <person name="Shi Y."/>
            <person name="Ning Z."/>
            <person name="Chen S."/>
        </authorList>
    </citation>
    <scope>NUCLEOTIDE SEQUENCE [LARGE SCALE GENOMIC DNA]</scope>
    <source>
        <strain evidence="3">cv. PC099</strain>
    </source>
</reference>
<gene>
    <name evidence="2" type="ORF">C2S53_019749</name>
</gene>
<protein>
    <submittedName>
        <fullName evidence="2">Uncharacterized protein</fullName>
    </submittedName>
</protein>
<feature type="compositionally biased region" description="Polar residues" evidence="1">
    <location>
        <begin position="1"/>
        <end position="12"/>
    </location>
</feature>
<dbReference type="EMBL" id="SDAM02004199">
    <property type="protein sequence ID" value="KAH6820353.1"/>
    <property type="molecule type" value="Genomic_DNA"/>
</dbReference>
<comment type="caution">
    <text evidence="2">The sequence shown here is derived from an EMBL/GenBank/DDBJ whole genome shotgun (WGS) entry which is preliminary data.</text>
</comment>
<organism evidence="2 3">
    <name type="scientific">Perilla frutescens var. hirtella</name>
    <name type="common">Perilla citriodora</name>
    <name type="synonym">Perilla setoyensis</name>
    <dbReference type="NCBI Taxonomy" id="608512"/>
    <lineage>
        <taxon>Eukaryota</taxon>
        <taxon>Viridiplantae</taxon>
        <taxon>Streptophyta</taxon>
        <taxon>Embryophyta</taxon>
        <taxon>Tracheophyta</taxon>
        <taxon>Spermatophyta</taxon>
        <taxon>Magnoliopsida</taxon>
        <taxon>eudicotyledons</taxon>
        <taxon>Gunneridae</taxon>
        <taxon>Pentapetalae</taxon>
        <taxon>asterids</taxon>
        <taxon>lamiids</taxon>
        <taxon>Lamiales</taxon>
        <taxon>Lamiaceae</taxon>
        <taxon>Nepetoideae</taxon>
        <taxon>Elsholtzieae</taxon>
        <taxon>Perilla</taxon>
    </lineage>
</organism>
<evidence type="ECO:0000256" key="1">
    <source>
        <dbReference type="SAM" id="MobiDB-lite"/>
    </source>
</evidence>
<keyword evidence="3" id="KW-1185">Reference proteome</keyword>